<dbReference type="RefSeq" id="WP_237871573.1">
    <property type="nucleotide sequence ID" value="NZ_JAKLUA010000005.1"/>
</dbReference>
<comment type="caution">
    <text evidence="1">The sequence shown here is derived from an EMBL/GenBank/DDBJ whole genome shotgun (WGS) entry which is preliminary data.</text>
</comment>
<evidence type="ECO:0000313" key="1">
    <source>
        <dbReference type="EMBL" id="MCG2668748.1"/>
    </source>
</evidence>
<gene>
    <name evidence="1" type="ORF">L6637_17440</name>
</gene>
<reference evidence="1" key="1">
    <citation type="submission" date="2022-01" db="EMBL/GenBank/DDBJ databases">
        <title>Genome sequnece data of strain Bradyrhizobium sp. nov.</title>
        <authorList>
            <person name="Zhang J."/>
        </authorList>
    </citation>
    <scope>NUCLEOTIDE SEQUENCE</scope>
    <source>
        <strain evidence="1">WYCCWR 12774</strain>
    </source>
</reference>
<name>A0ABS9LP81_9BRAD</name>
<proteinExistence type="predicted"/>
<evidence type="ECO:0000313" key="2">
    <source>
        <dbReference type="Proteomes" id="UP001139012"/>
    </source>
</evidence>
<dbReference type="Proteomes" id="UP001139012">
    <property type="component" value="Unassembled WGS sequence"/>
</dbReference>
<organism evidence="1 2">
    <name type="scientific">Bradyrhizobium zhengyangense</name>
    <dbReference type="NCBI Taxonomy" id="2911009"/>
    <lineage>
        <taxon>Bacteria</taxon>
        <taxon>Pseudomonadati</taxon>
        <taxon>Pseudomonadota</taxon>
        <taxon>Alphaproteobacteria</taxon>
        <taxon>Hyphomicrobiales</taxon>
        <taxon>Nitrobacteraceae</taxon>
        <taxon>Bradyrhizobium</taxon>
    </lineage>
</organism>
<accession>A0ABS9LP81</accession>
<dbReference type="EMBL" id="JAKLUA010000005">
    <property type="protein sequence ID" value="MCG2668748.1"/>
    <property type="molecule type" value="Genomic_DNA"/>
</dbReference>
<protein>
    <submittedName>
        <fullName evidence="1">Uncharacterized protein</fullName>
    </submittedName>
</protein>
<sequence length="69" mass="7722">MPSIPIDEAELVVRMLEAATGVKRPKGKTHKEAIDTVTPVIREQILRMSRAAMLYFVEQVECSSRGTVH</sequence>
<keyword evidence="2" id="KW-1185">Reference proteome</keyword>